<evidence type="ECO:0000313" key="7">
    <source>
        <dbReference type="Proteomes" id="UP000297613"/>
    </source>
</evidence>
<dbReference type="Gene3D" id="3.40.30.10">
    <property type="entry name" value="Glutaredoxin"/>
    <property type="match status" value="1"/>
</dbReference>
<dbReference type="GO" id="GO:0016491">
    <property type="term" value="F:oxidoreductase activity"/>
    <property type="evidence" value="ECO:0007669"/>
    <property type="project" value="InterPro"/>
</dbReference>
<keyword evidence="2" id="KW-0201">Cytochrome c-type biogenesis</keyword>
<evidence type="ECO:0000256" key="1">
    <source>
        <dbReference type="ARBA" id="ARBA00004196"/>
    </source>
</evidence>
<dbReference type="PROSITE" id="PS51352">
    <property type="entry name" value="THIOREDOXIN_2"/>
    <property type="match status" value="1"/>
</dbReference>
<keyword evidence="4" id="KW-0676">Redox-active center</keyword>
<feature type="domain" description="Thioredoxin" evidence="5">
    <location>
        <begin position="17"/>
        <end position="192"/>
    </location>
</feature>
<comment type="caution">
    <text evidence="6">The sequence shown here is derived from an EMBL/GenBank/DDBJ whole genome shotgun (WGS) entry which is preliminary data.</text>
</comment>
<gene>
    <name evidence="6" type="ORF">EHQ83_09840</name>
</gene>
<sequence length="192" mass="21889">MSLNLKTESERRFFMKLKTGDAAKDFAVRDYLGKNISLADLKGKYTLLAFFRNAECALCNLRVHQLLKEYPELEKKGLQVLAVFESTPESIRESVGKKSIPFSLIPDPSEKLYRLYGVGTSWLGVFKTILTSKKEIKEAEEMGFEMKKVPGMKMDRMPAEFLIGPDLRVQIAKFSKKVTDHIPLQDLKAHLN</sequence>
<dbReference type="Pfam" id="PF00578">
    <property type="entry name" value="AhpC-TSA"/>
    <property type="match status" value="1"/>
</dbReference>
<dbReference type="InterPro" id="IPR036249">
    <property type="entry name" value="Thioredoxin-like_sf"/>
</dbReference>
<comment type="subcellular location">
    <subcellularLocation>
        <location evidence="1">Cell envelope</location>
    </subcellularLocation>
</comment>
<dbReference type="EMBL" id="RQGM01000034">
    <property type="protein sequence ID" value="TGL84813.1"/>
    <property type="molecule type" value="Genomic_DNA"/>
</dbReference>
<dbReference type="GO" id="GO:0030313">
    <property type="term" value="C:cell envelope"/>
    <property type="evidence" value="ECO:0007669"/>
    <property type="project" value="UniProtKB-SubCell"/>
</dbReference>
<keyword evidence="3" id="KW-1015">Disulfide bond</keyword>
<accession>A0A6N4QHB7</accession>
<dbReference type="CDD" id="cd02970">
    <property type="entry name" value="PRX_like2"/>
    <property type="match status" value="1"/>
</dbReference>
<name>A0A6N4QHB7_9LEPT</name>
<dbReference type="InterPro" id="IPR000866">
    <property type="entry name" value="AhpC/TSA"/>
</dbReference>
<dbReference type="PANTHER" id="PTHR42852">
    <property type="entry name" value="THIOL:DISULFIDE INTERCHANGE PROTEIN DSBE"/>
    <property type="match status" value="1"/>
</dbReference>
<dbReference type="PANTHER" id="PTHR42852:SF6">
    <property type="entry name" value="THIOL:DISULFIDE INTERCHANGE PROTEIN DSBE"/>
    <property type="match status" value="1"/>
</dbReference>
<dbReference type="AlphaFoldDB" id="A0A6N4QHB7"/>
<evidence type="ECO:0000256" key="3">
    <source>
        <dbReference type="ARBA" id="ARBA00023157"/>
    </source>
</evidence>
<reference evidence="6 7" key="1">
    <citation type="journal article" date="2019" name="PLoS Negl. Trop. Dis.">
        <title>Revisiting the worldwide diversity of Leptospira species in the environment.</title>
        <authorList>
            <person name="Vincent A.T."/>
            <person name="Schiettekatte O."/>
            <person name="Bourhy P."/>
            <person name="Veyrier F.J."/>
            <person name="Picardeau M."/>
        </authorList>
    </citation>
    <scope>NUCLEOTIDE SEQUENCE [LARGE SCALE GENOMIC DNA]</scope>
    <source>
        <strain evidence="6 7">201702445</strain>
    </source>
</reference>
<dbReference type="GO" id="GO:0017004">
    <property type="term" value="P:cytochrome complex assembly"/>
    <property type="evidence" value="ECO:0007669"/>
    <property type="project" value="UniProtKB-KW"/>
</dbReference>
<dbReference type="Proteomes" id="UP000297613">
    <property type="component" value="Unassembled WGS sequence"/>
</dbReference>
<dbReference type="InterPro" id="IPR013766">
    <property type="entry name" value="Thioredoxin_domain"/>
</dbReference>
<dbReference type="GO" id="GO:0016209">
    <property type="term" value="F:antioxidant activity"/>
    <property type="evidence" value="ECO:0007669"/>
    <property type="project" value="InterPro"/>
</dbReference>
<proteinExistence type="predicted"/>
<evidence type="ECO:0000259" key="5">
    <source>
        <dbReference type="PROSITE" id="PS51352"/>
    </source>
</evidence>
<protein>
    <submittedName>
        <fullName evidence="6">AhpC/TSA family protein</fullName>
    </submittedName>
</protein>
<evidence type="ECO:0000256" key="4">
    <source>
        <dbReference type="ARBA" id="ARBA00023284"/>
    </source>
</evidence>
<evidence type="ECO:0000256" key="2">
    <source>
        <dbReference type="ARBA" id="ARBA00022748"/>
    </source>
</evidence>
<dbReference type="SUPFAM" id="SSF52833">
    <property type="entry name" value="Thioredoxin-like"/>
    <property type="match status" value="1"/>
</dbReference>
<dbReference type="InterPro" id="IPR050553">
    <property type="entry name" value="Thioredoxin_ResA/DsbE_sf"/>
</dbReference>
<organism evidence="6 7">
    <name type="scientific">Leptospira yasudae</name>
    <dbReference type="NCBI Taxonomy" id="2202201"/>
    <lineage>
        <taxon>Bacteria</taxon>
        <taxon>Pseudomonadati</taxon>
        <taxon>Spirochaetota</taxon>
        <taxon>Spirochaetia</taxon>
        <taxon>Leptospirales</taxon>
        <taxon>Leptospiraceae</taxon>
        <taxon>Leptospira</taxon>
    </lineage>
</organism>
<evidence type="ECO:0000313" key="6">
    <source>
        <dbReference type="EMBL" id="TGL84813.1"/>
    </source>
</evidence>